<evidence type="ECO:0000256" key="2">
    <source>
        <dbReference type="SAM" id="SignalP"/>
    </source>
</evidence>
<evidence type="ECO:0000313" key="4">
    <source>
        <dbReference type="Proteomes" id="UP000006906"/>
    </source>
</evidence>
<dbReference type="OrthoDB" id="544827at2759"/>
<proteinExistence type="predicted"/>
<reference evidence="3 4" key="1">
    <citation type="journal article" date="2007" name="Science">
        <title>The Chlamydomonas genome reveals the evolution of key animal and plant functions.</title>
        <authorList>
            <person name="Merchant S.S."/>
            <person name="Prochnik S.E."/>
            <person name="Vallon O."/>
            <person name="Harris E.H."/>
            <person name="Karpowicz S.J."/>
            <person name="Witman G.B."/>
            <person name="Terry A."/>
            <person name="Salamov A."/>
            <person name="Fritz-Laylin L.K."/>
            <person name="Marechal-Drouard L."/>
            <person name="Marshall W.F."/>
            <person name="Qu L.H."/>
            <person name="Nelson D.R."/>
            <person name="Sanderfoot A.A."/>
            <person name="Spalding M.H."/>
            <person name="Kapitonov V.V."/>
            <person name="Ren Q."/>
            <person name="Ferris P."/>
            <person name="Lindquist E."/>
            <person name="Shapiro H."/>
            <person name="Lucas S.M."/>
            <person name="Grimwood J."/>
            <person name="Schmutz J."/>
            <person name="Cardol P."/>
            <person name="Cerutti H."/>
            <person name="Chanfreau G."/>
            <person name="Chen C.L."/>
            <person name="Cognat V."/>
            <person name="Croft M.T."/>
            <person name="Dent R."/>
            <person name="Dutcher S."/>
            <person name="Fernandez E."/>
            <person name="Fukuzawa H."/>
            <person name="Gonzalez-Ballester D."/>
            <person name="Gonzalez-Halphen D."/>
            <person name="Hallmann A."/>
            <person name="Hanikenne M."/>
            <person name="Hippler M."/>
            <person name="Inwood W."/>
            <person name="Jabbari K."/>
            <person name="Kalanon M."/>
            <person name="Kuras R."/>
            <person name="Lefebvre P.A."/>
            <person name="Lemaire S.D."/>
            <person name="Lobanov A.V."/>
            <person name="Lohr M."/>
            <person name="Manuell A."/>
            <person name="Meier I."/>
            <person name="Mets L."/>
            <person name="Mittag M."/>
            <person name="Mittelmeier T."/>
            <person name="Moroney J.V."/>
            <person name="Moseley J."/>
            <person name="Napoli C."/>
            <person name="Nedelcu A.M."/>
            <person name="Niyogi K."/>
            <person name="Novoselov S.V."/>
            <person name="Paulsen I.T."/>
            <person name="Pazour G."/>
            <person name="Purton S."/>
            <person name="Ral J.P."/>
            <person name="Riano-Pachon D.M."/>
            <person name="Riekhof W."/>
            <person name="Rymarquis L."/>
            <person name="Schroda M."/>
            <person name="Stern D."/>
            <person name="Umen J."/>
            <person name="Willows R."/>
            <person name="Wilson N."/>
            <person name="Zimmer S.L."/>
            <person name="Allmer J."/>
            <person name="Balk J."/>
            <person name="Bisova K."/>
            <person name="Chen C.J."/>
            <person name="Elias M."/>
            <person name="Gendler K."/>
            <person name="Hauser C."/>
            <person name="Lamb M.R."/>
            <person name="Ledford H."/>
            <person name="Long J.C."/>
            <person name="Minagawa J."/>
            <person name="Page M.D."/>
            <person name="Pan J."/>
            <person name="Pootakham W."/>
            <person name="Roje S."/>
            <person name="Rose A."/>
            <person name="Stahlberg E."/>
            <person name="Terauchi A.M."/>
            <person name="Yang P."/>
            <person name="Ball S."/>
            <person name="Bowler C."/>
            <person name="Dieckmann C.L."/>
            <person name="Gladyshev V.N."/>
            <person name="Green P."/>
            <person name="Jorgensen R."/>
            <person name="Mayfield S."/>
            <person name="Mueller-Roeber B."/>
            <person name="Rajamani S."/>
            <person name="Sayre R.T."/>
            <person name="Brokstein P."/>
            <person name="Dubchak I."/>
            <person name="Goodstein D."/>
            <person name="Hornick L."/>
            <person name="Huang Y.W."/>
            <person name="Jhaveri J."/>
            <person name="Luo Y."/>
            <person name="Martinez D."/>
            <person name="Ngau W.C."/>
            <person name="Otillar B."/>
            <person name="Poliakov A."/>
            <person name="Porter A."/>
            <person name="Szajkowski L."/>
            <person name="Werner G."/>
            <person name="Zhou K."/>
            <person name="Grigoriev I.V."/>
            <person name="Rokhsar D.S."/>
            <person name="Grossman A.R."/>
        </authorList>
    </citation>
    <scope>NUCLEOTIDE SEQUENCE [LARGE SCALE GENOMIC DNA]</scope>
    <source>
        <strain evidence="4">CC-503</strain>
    </source>
</reference>
<evidence type="ECO:0000313" key="3">
    <source>
        <dbReference type="EMBL" id="PNW70270.1"/>
    </source>
</evidence>
<feature type="signal peptide" evidence="2">
    <location>
        <begin position="1"/>
        <end position="23"/>
    </location>
</feature>
<dbReference type="AlphaFoldDB" id="A8JDF0"/>
<keyword evidence="4" id="KW-1185">Reference proteome</keyword>
<protein>
    <submittedName>
        <fullName evidence="3">Uncharacterized protein</fullName>
    </submittedName>
</protein>
<dbReference type="EMBL" id="CM008978">
    <property type="protein sequence ID" value="PNW70270.1"/>
    <property type="molecule type" value="Genomic_DNA"/>
</dbReference>
<dbReference type="Proteomes" id="UP000006906">
    <property type="component" value="Chromosome 17"/>
</dbReference>
<sequence>MRMRAHYPALLVAMLLTPEVVLCAIGKASSSAGGGSRSSTTTTTTTTAGRTTTATTFPSTSYGFSSPARITAVGAGVFVLYGGHSYPSTRIIYDQSNTDDCALRNVTAAQLGGNDFDINPTAVNRTLPLILSNTTGRSILEFNNTLYNQTGLIVDPDYCNYTRYGSAGGGSASAARVPVLLALVLGAVTAMWAAVDSYSAP</sequence>
<gene>
    <name evidence="3" type="ORF">CHLRE_17g712900v5</name>
</gene>
<accession>A8JDF0</accession>
<feature type="compositionally biased region" description="Low complexity" evidence="1">
    <location>
        <begin position="37"/>
        <end position="52"/>
    </location>
</feature>
<dbReference type="RefSeq" id="XP_001700464.1">
    <property type="nucleotide sequence ID" value="XM_001700412.2"/>
</dbReference>
<name>A8JDF0_CHLRE</name>
<dbReference type="PaxDb" id="3055-EDO98153"/>
<evidence type="ECO:0000256" key="1">
    <source>
        <dbReference type="SAM" id="MobiDB-lite"/>
    </source>
</evidence>
<feature type="chain" id="PRO_5014297500" evidence="2">
    <location>
        <begin position="24"/>
        <end position="201"/>
    </location>
</feature>
<dbReference type="InParanoid" id="A8JDF0"/>
<dbReference type="HOGENOM" id="CLU_1362162_0_0_1"/>
<feature type="region of interest" description="Disordered" evidence="1">
    <location>
        <begin position="28"/>
        <end position="52"/>
    </location>
</feature>
<dbReference type="OMA" id="DDCALRN"/>
<dbReference type="KEGG" id="cre:CHLRE_17g712900v5"/>
<keyword evidence="2" id="KW-0732">Signal</keyword>
<dbReference type="GeneID" id="5725966"/>
<organism evidence="3 4">
    <name type="scientific">Chlamydomonas reinhardtii</name>
    <name type="common">Chlamydomonas smithii</name>
    <dbReference type="NCBI Taxonomy" id="3055"/>
    <lineage>
        <taxon>Eukaryota</taxon>
        <taxon>Viridiplantae</taxon>
        <taxon>Chlorophyta</taxon>
        <taxon>core chlorophytes</taxon>
        <taxon>Chlorophyceae</taxon>
        <taxon>CS clade</taxon>
        <taxon>Chlamydomonadales</taxon>
        <taxon>Chlamydomonadaceae</taxon>
        <taxon>Chlamydomonas</taxon>
    </lineage>
</organism>
<dbReference type="Gramene" id="PNW70270">
    <property type="protein sequence ID" value="PNW70270"/>
    <property type="gene ID" value="CHLRE_17g712900v5"/>
</dbReference>